<comment type="similarity">
    <text evidence="2">Belongs to the methyl-accepting chemotaxis (MCP) protein family.</text>
</comment>
<organism evidence="7 8">
    <name type="scientific">Solidesulfovibrio magneticus (strain ATCC 700980 / DSM 13731 / RS-1)</name>
    <name type="common">Desulfovibrio magneticus</name>
    <dbReference type="NCBI Taxonomy" id="573370"/>
    <lineage>
        <taxon>Bacteria</taxon>
        <taxon>Pseudomonadati</taxon>
        <taxon>Thermodesulfobacteriota</taxon>
        <taxon>Desulfovibrionia</taxon>
        <taxon>Desulfovibrionales</taxon>
        <taxon>Desulfovibrionaceae</taxon>
        <taxon>Solidesulfovibrio</taxon>
    </lineage>
</organism>
<dbReference type="Proteomes" id="UP000009071">
    <property type="component" value="Chromosome"/>
</dbReference>
<reference evidence="7 8" key="1">
    <citation type="journal article" date="2009" name="Genome Res.">
        <title>Whole genome sequence of Desulfovibrio magneticus strain RS-1 revealed common gene clusters in magnetotactic bacteria.</title>
        <authorList>
            <person name="Nakazawa H."/>
            <person name="Arakaki A."/>
            <person name="Narita-Yamada S."/>
            <person name="Yashiro I."/>
            <person name="Jinno K."/>
            <person name="Aoki N."/>
            <person name="Tsuruyama A."/>
            <person name="Okamura Y."/>
            <person name="Tanikawa S."/>
            <person name="Fujita N."/>
            <person name="Takeyama H."/>
            <person name="Matsunaga T."/>
        </authorList>
    </citation>
    <scope>NUCLEOTIDE SEQUENCE [LARGE SCALE GENOMIC DNA]</scope>
    <source>
        <strain evidence="8">ATCC 700980 / DSM 13731 / RS-1</strain>
    </source>
</reference>
<dbReference type="PROSITE" id="PS50111">
    <property type="entry name" value="CHEMOTAXIS_TRANSDUC_2"/>
    <property type="match status" value="1"/>
</dbReference>
<keyword evidence="4" id="KW-0175">Coiled coil</keyword>
<keyword evidence="1 3" id="KW-0807">Transducer</keyword>
<evidence type="ECO:0000256" key="1">
    <source>
        <dbReference type="ARBA" id="ARBA00023224"/>
    </source>
</evidence>
<dbReference type="GO" id="GO:0016020">
    <property type="term" value="C:membrane"/>
    <property type="evidence" value="ECO:0007669"/>
    <property type="project" value="InterPro"/>
</dbReference>
<accession>C4XPD0</accession>
<evidence type="ECO:0000256" key="3">
    <source>
        <dbReference type="PROSITE-ProRule" id="PRU00284"/>
    </source>
</evidence>
<protein>
    <submittedName>
        <fullName evidence="7">Methyl-accepting chemotaxis protein</fullName>
    </submittedName>
</protein>
<dbReference type="InterPro" id="IPR004089">
    <property type="entry name" value="MCPsignal_dom"/>
</dbReference>
<gene>
    <name evidence="7" type="ordered locus">DMR_16200</name>
</gene>
<dbReference type="AlphaFoldDB" id="C4XPD0"/>
<feature type="domain" description="HAMP" evidence="6">
    <location>
        <begin position="287"/>
        <end position="339"/>
    </location>
</feature>
<feature type="domain" description="Methyl-accepting transducer" evidence="5">
    <location>
        <begin position="386"/>
        <end position="622"/>
    </location>
</feature>
<dbReference type="GO" id="GO:0007165">
    <property type="term" value="P:signal transduction"/>
    <property type="evidence" value="ECO:0007669"/>
    <property type="project" value="UniProtKB-KW"/>
</dbReference>
<dbReference type="Pfam" id="PF00015">
    <property type="entry name" value="MCPsignal"/>
    <property type="match status" value="1"/>
</dbReference>
<dbReference type="SMART" id="SM00283">
    <property type="entry name" value="MA"/>
    <property type="match status" value="1"/>
</dbReference>
<dbReference type="PANTHER" id="PTHR32089">
    <property type="entry name" value="METHYL-ACCEPTING CHEMOTAXIS PROTEIN MCPB"/>
    <property type="match status" value="1"/>
</dbReference>
<dbReference type="KEGG" id="dma:DMR_16200"/>
<dbReference type="InterPro" id="IPR032255">
    <property type="entry name" value="HBM"/>
</dbReference>
<sequence>MEDAMGVRSKLYLLLGVCVLGFACLFAADQVGSHYTERYQNLEELAANAYVEVLQVRREEKNFLLRHDPSTVSAVSQHIGKVRANVEDILRRDNTLAGEAGQALAELTAYGKSFDELAAIEKAKGFTEHEGIMRDFVYAARDLDDKFAPIADKDFQILLLTIRRHEKNWQLRDETSYVVKVQDGVKKLHAMVAAAEDLSAAQKKGFDAVIDAYQRSFMAYVDASAKAKQVTAAMVESGRKLMPPFEKIEKHYADKRHETDDIVDRAQVAVEVGLAVVVLLVILWIVRGISNSLAALGAYSRKVASGDLEAKPAGRFEAEFAALRDDTTAMVDNLKVQMRQVEEKQAEAARSAQAAEEAMREAMRKEEELAKTLSCMKTVAEQAADISRRLSGAAQELSSQTEQSAAGVELQRRRVDETASAVTQMNSTILEIAANAGQAAKNAETTRDNAVAGAEVVKQAGESMTAVNGIAVALKGDMGHLGQEAQSIGEVVGVINDIADQTNLLALNAAIEAARAGDAGRGFAVVADEVRKLAEKTMVATKEVESRIRAIQEAAGRNIRGMDEAVAAVTEANALAGRSGQAILAIVGNADATSGAVQSIAASAEEQSAASEQISRAITEISGVAEDNVAGVEATSRAAHALAAMAEELGRLIVTLGGDACGGPAALPEARSGVKALPGARSGKKALPS</sequence>
<dbReference type="HOGENOM" id="CLU_000445_107_27_7"/>
<keyword evidence="8" id="KW-1185">Reference proteome</keyword>
<dbReference type="SMART" id="SM01358">
    <property type="entry name" value="HBM"/>
    <property type="match status" value="1"/>
</dbReference>
<evidence type="ECO:0000259" key="6">
    <source>
        <dbReference type="PROSITE" id="PS50885"/>
    </source>
</evidence>
<evidence type="ECO:0000313" key="8">
    <source>
        <dbReference type="Proteomes" id="UP000009071"/>
    </source>
</evidence>
<dbReference type="InterPro" id="IPR003660">
    <property type="entry name" value="HAMP_dom"/>
</dbReference>
<evidence type="ECO:0000256" key="4">
    <source>
        <dbReference type="SAM" id="Coils"/>
    </source>
</evidence>
<feature type="coiled-coil region" evidence="4">
    <location>
        <begin position="324"/>
        <end position="372"/>
    </location>
</feature>
<dbReference type="CDD" id="cd11386">
    <property type="entry name" value="MCP_signal"/>
    <property type="match status" value="1"/>
</dbReference>
<dbReference type="STRING" id="573370.DMR_16200"/>
<evidence type="ECO:0000256" key="2">
    <source>
        <dbReference type="ARBA" id="ARBA00029447"/>
    </source>
</evidence>
<dbReference type="Gene3D" id="6.10.340.10">
    <property type="match status" value="1"/>
</dbReference>
<name>C4XPD0_SOLM1</name>
<dbReference type="EMBL" id="AP010904">
    <property type="protein sequence ID" value="BAH75111.1"/>
    <property type="molecule type" value="Genomic_DNA"/>
</dbReference>
<dbReference type="SUPFAM" id="SSF58104">
    <property type="entry name" value="Methyl-accepting chemotaxis protein (MCP) signaling domain"/>
    <property type="match status" value="1"/>
</dbReference>
<proteinExistence type="inferred from homology"/>
<evidence type="ECO:0000259" key="5">
    <source>
        <dbReference type="PROSITE" id="PS50111"/>
    </source>
</evidence>
<dbReference type="PROSITE" id="PS50885">
    <property type="entry name" value="HAMP"/>
    <property type="match status" value="1"/>
</dbReference>
<dbReference type="Gene3D" id="1.10.287.950">
    <property type="entry name" value="Methyl-accepting chemotaxis protein"/>
    <property type="match status" value="1"/>
</dbReference>
<dbReference type="eggNOG" id="COG0840">
    <property type="taxonomic scope" value="Bacteria"/>
</dbReference>
<dbReference type="PANTHER" id="PTHR32089:SF112">
    <property type="entry name" value="LYSOZYME-LIKE PROTEIN-RELATED"/>
    <property type="match status" value="1"/>
</dbReference>
<evidence type="ECO:0000313" key="7">
    <source>
        <dbReference type="EMBL" id="BAH75111.1"/>
    </source>
</evidence>